<dbReference type="GO" id="GO:0015369">
    <property type="term" value="F:calcium:proton antiporter activity"/>
    <property type="evidence" value="ECO:0007669"/>
    <property type="project" value="TreeGrafter"/>
</dbReference>
<feature type="transmembrane region" description="Helical" evidence="11">
    <location>
        <begin position="357"/>
        <end position="382"/>
    </location>
</feature>
<dbReference type="Pfam" id="PF01699">
    <property type="entry name" value="Na_Ca_ex"/>
    <property type="match status" value="1"/>
</dbReference>
<dbReference type="GO" id="GO:0003735">
    <property type="term" value="F:structural constituent of ribosome"/>
    <property type="evidence" value="ECO:0007669"/>
    <property type="project" value="InterPro"/>
</dbReference>
<evidence type="ECO:0000256" key="5">
    <source>
        <dbReference type="ARBA" id="ARBA00022980"/>
    </source>
</evidence>
<feature type="transmembrane region" description="Helical" evidence="11">
    <location>
        <begin position="394"/>
        <end position="414"/>
    </location>
</feature>
<keyword evidence="5" id="KW-0689">Ribosomal protein</keyword>
<dbReference type="GO" id="GO:1990904">
    <property type="term" value="C:ribonucleoprotein complex"/>
    <property type="evidence" value="ECO:0007669"/>
    <property type="project" value="UniProtKB-KW"/>
</dbReference>
<dbReference type="Proteomes" id="UP000654075">
    <property type="component" value="Unassembled WGS sequence"/>
</dbReference>
<dbReference type="InterPro" id="IPR004837">
    <property type="entry name" value="NaCa_Exmemb"/>
</dbReference>
<dbReference type="GO" id="GO:0022626">
    <property type="term" value="C:cytosolic ribosome"/>
    <property type="evidence" value="ECO:0007669"/>
    <property type="project" value="UniProtKB-ARBA"/>
</dbReference>
<accession>A0A813FKY7</accession>
<dbReference type="InterPro" id="IPR004713">
    <property type="entry name" value="CaH_exchang"/>
</dbReference>
<evidence type="ECO:0000313" key="13">
    <source>
        <dbReference type="EMBL" id="CAE8612697.1"/>
    </source>
</evidence>
<dbReference type="InterPro" id="IPR001931">
    <property type="entry name" value="Ribosomal_eS21"/>
</dbReference>
<organism evidence="13 14">
    <name type="scientific">Polarella glacialis</name>
    <name type="common">Dinoflagellate</name>
    <dbReference type="NCBI Taxonomy" id="89957"/>
    <lineage>
        <taxon>Eukaryota</taxon>
        <taxon>Sar</taxon>
        <taxon>Alveolata</taxon>
        <taxon>Dinophyceae</taxon>
        <taxon>Suessiales</taxon>
        <taxon>Suessiaceae</taxon>
        <taxon>Polarella</taxon>
    </lineage>
</organism>
<evidence type="ECO:0000259" key="12">
    <source>
        <dbReference type="Pfam" id="PF01699"/>
    </source>
</evidence>
<keyword evidence="14" id="KW-1185">Reference proteome</keyword>
<comment type="subcellular location">
    <subcellularLocation>
        <location evidence="1">Endomembrane system</location>
        <topology evidence="1">Multi-pass membrane protein</topology>
    </subcellularLocation>
</comment>
<gene>
    <name evidence="13" type="ORF">PGLA1383_LOCUS30483</name>
</gene>
<evidence type="ECO:0000256" key="4">
    <source>
        <dbReference type="ARBA" id="ARBA00022692"/>
    </source>
</evidence>
<dbReference type="AlphaFoldDB" id="A0A813FKY7"/>
<name>A0A813FKY7_POLGL</name>
<evidence type="ECO:0000256" key="1">
    <source>
        <dbReference type="ARBA" id="ARBA00004127"/>
    </source>
</evidence>
<evidence type="ECO:0000256" key="2">
    <source>
        <dbReference type="ARBA" id="ARBA00010228"/>
    </source>
</evidence>
<dbReference type="InterPro" id="IPR044880">
    <property type="entry name" value="NCX_ion-bd_dom_sf"/>
</dbReference>
<feature type="transmembrane region" description="Helical" evidence="11">
    <location>
        <begin position="426"/>
        <end position="444"/>
    </location>
</feature>
<feature type="region of interest" description="Disordered" evidence="10">
    <location>
        <begin position="216"/>
        <end position="246"/>
    </location>
</feature>
<evidence type="ECO:0000256" key="7">
    <source>
        <dbReference type="ARBA" id="ARBA00023065"/>
    </source>
</evidence>
<keyword evidence="3" id="KW-0813">Transport</keyword>
<dbReference type="Gene3D" id="1.20.1420.30">
    <property type="entry name" value="NCX, central ion-binding region"/>
    <property type="match status" value="1"/>
</dbReference>
<dbReference type="GO" id="GO:0006874">
    <property type="term" value="P:intracellular calcium ion homeostasis"/>
    <property type="evidence" value="ECO:0007669"/>
    <property type="project" value="TreeGrafter"/>
</dbReference>
<comment type="similarity">
    <text evidence="2">Belongs to the eukaryotic ribosomal protein eS21 family.</text>
</comment>
<dbReference type="EMBL" id="CAJNNV010025149">
    <property type="protein sequence ID" value="CAE8612697.1"/>
    <property type="molecule type" value="Genomic_DNA"/>
</dbReference>
<evidence type="ECO:0000256" key="6">
    <source>
        <dbReference type="ARBA" id="ARBA00022989"/>
    </source>
</evidence>
<evidence type="ECO:0000256" key="8">
    <source>
        <dbReference type="ARBA" id="ARBA00023136"/>
    </source>
</evidence>
<sequence length="640" mass="69295">MEDACEAGQLESTLRQALEGHAGNVQVTGTLASAVELSSDETADPGAVPTAVSTAVEPDVELEGVKSSLAHLLIEAAQSGALQSAFQDVAKQRDPAAEAPSPVLGPESRVQECPEQPQAEETQEVTPAEVAHLEAELSVMMEEQQSLHETVGKLSAQIEDLVRTNQHAQANGHSQLLVNGQERGQGVKGLRRTHANLRICAPVLRAPEKMASLMQAQNSLRRSSSKLGGRPSPRDYTAVPTQGPDGEVELHHAPKSDLEGFAKIFGENKILTCLLLALPCGIAAKHMEMGDTVVFSSCFVAVIPLAWLIGKATEDVAARIGETAGGLLNATFGNVVEMLLCIAGIRNNEIVVVQCTLLGSILSNLLLVMGCAFLFGGMYYPIQKYNQAGASTQCSLMALSVFAIGLPTIYVNVLKQESEWEHMVEVSRWASICLLGVYFAYLVFQLKTHASLFQDESGTPEEEEESPDLSPMTAAILLAAESWFCSKFDVCTVATSFATDYLIDALKGTVEQWQVSKESIPQIRVLPAETLRIDGNLRVVIYMSRLSTSARARAQDPKMQNDEGRIVDLYLPRKCSATNRLIPAKEHGSVQLNVGQVDEDGRYTGEFYTFALAGFIRNRGESDACLNRLLFEKSLLTFSK</sequence>
<protein>
    <recommendedName>
        <fullName evidence="12">Sodium/calcium exchanger membrane region domain-containing protein</fullName>
    </recommendedName>
</protein>
<evidence type="ECO:0000256" key="3">
    <source>
        <dbReference type="ARBA" id="ARBA00022448"/>
    </source>
</evidence>
<dbReference type="Pfam" id="PF01249">
    <property type="entry name" value="Ribosomal_S21e"/>
    <property type="match status" value="1"/>
</dbReference>
<keyword evidence="6 11" id="KW-1133">Transmembrane helix</keyword>
<proteinExistence type="inferred from homology"/>
<keyword evidence="4 11" id="KW-0812">Transmembrane</keyword>
<dbReference type="Gene3D" id="3.30.1230.20">
    <property type="match status" value="1"/>
</dbReference>
<keyword evidence="9" id="KW-0687">Ribonucleoprotein</keyword>
<feature type="compositionally biased region" description="Low complexity" evidence="10">
    <location>
        <begin position="219"/>
        <end position="231"/>
    </location>
</feature>
<feature type="domain" description="Sodium/calcium exchanger membrane region" evidence="12">
    <location>
        <begin position="293"/>
        <end position="446"/>
    </location>
</feature>
<dbReference type="GO" id="GO:0012505">
    <property type="term" value="C:endomembrane system"/>
    <property type="evidence" value="ECO:0007669"/>
    <property type="project" value="UniProtKB-SubCell"/>
</dbReference>
<keyword evidence="8 11" id="KW-0472">Membrane</keyword>
<dbReference type="OrthoDB" id="1699231at2759"/>
<evidence type="ECO:0000256" key="10">
    <source>
        <dbReference type="SAM" id="MobiDB-lite"/>
    </source>
</evidence>
<evidence type="ECO:0000313" key="14">
    <source>
        <dbReference type="Proteomes" id="UP000654075"/>
    </source>
</evidence>
<dbReference type="InterPro" id="IPR038579">
    <property type="entry name" value="Ribosomal_eS21_sf"/>
</dbReference>
<evidence type="ECO:0000256" key="9">
    <source>
        <dbReference type="ARBA" id="ARBA00023274"/>
    </source>
</evidence>
<feature type="region of interest" description="Disordered" evidence="10">
    <location>
        <begin position="88"/>
        <end position="126"/>
    </location>
</feature>
<dbReference type="PANTHER" id="PTHR31503:SF22">
    <property type="entry name" value="VACUOLAR CALCIUM ION TRANSPORTER"/>
    <property type="match status" value="1"/>
</dbReference>
<dbReference type="FunFam" id="3.30.1230.20:FF:000001">
    <property type="entry name" value="40S ribosomal protein S21"/>
    <property type="match status" value="1"/>
</dbReference>
<keyword evidence="7" id="KW-0406">Ion transport</keyword>
<dbReference type="GO" id="GO:0005774">
    <property type="term" value="C:vacuolar membrane"/>
    <property type="evidence" value="ECO:0007669"/>
    <property type="project" value="UniProtKB-ARBA"/>
</dbReference>
<dbReference type="PANTHER" id="PTHR31503">
    <property type="entry name" value="VACUOLAR CALCIUM ION TRANSPORTER"/>
    <property type="match status" value="1"/>
</dbReference>
<comment type="caution">
    <text evidence="13">The sequence shown here is derived from an EMBL/GenBank/DDBJ whole genome shotgun (WGS) entry which is preliminary data.</text>
</comment>
<reference evidence="13" key="1">
    <citation type="submission" date="2021-02" db="EMBL/GenBank/DDBJ databases">
        <authorList>
            <person name="Dougan E. K."/>
            <person name="Rhodes N."/>
            <person name="Thang M."/>
            <person name="Chan C."/>
        </authorList>
    </citation>
    <scope>NUCLEOTIDE SEQUENCE</scope>
</reference>
<evidence type="ECO:0000256" key="11">
    <source>
        <dbReference type="SAM" id="Phobius"/>
    </source>
</evidence>
<dbReference type="GO" id="GO:0006412">
    <property type="term" value="P:translation"/>
    <property type="evidence" value="ECO:0007669"/>
    <property type="project" value="InterPro"/>
</dbReference>